<evidence type="ECO:0000313" key="2">
    <source>
        <dbReference type="Proteomes" id="UP000324853"/>
    </source>
</evidence>
<name>A0A5S4X3Y7_9BRAD</name>
<protein>
    <submittedName>
        <fullName evidence="1">AAA family ATPase</fullName>
    </submittedName>
</protein>
<dbReference type="OrthoDB" id="1496333at2"/>
<dbReference type="SUPFAM" id="SSF52540">
    <property type="entry name" value="P-loop containing nucleoside triphosphate hydrolases"/>
    <property type="match status" value="1"/>
</dbReference>
<comment type="caution">
    <text evidence="1">The sequence shown here is derived from an EMBL/GenBank/DDBJ whole genome shotgun (WGS) entry which is preliminary data.</text>
</comment>
<dbReference type="Pfam" id="PF13481">
    <property type="entry name" value="AAA_25"/>
    <property type="match status" value="1"/>
</dbReference>
<dbReference type="AlphaFoldDB" id="A0A5S4X3Y7"/>
<keyword evidence="2" id="KW-1185">Reference proteome</keyword>
<reference evidence="1 2" key="1">
    <citation type="submission" date="2019-08" db="EMBL/GenBank/DDBJ databases">
        <title>Bradyrhizobium hipponensis sp. nov., a rhizobium isolated from a Lupinus angustifolius root nodule in Tunisia.</title>
        <authorList>
            <person name="Off K."/>
            <person name="Rejili M."/>
            <person name="Mars M."/>
            <person name="Brachmann A."/>
            <person name="Marin M."/>
        </authorList>
    </citation>
    <scope>NUCLEOTIDE SEQUENCE [LARGE SCALE GENOMIC DNA]</scope>
    <source>
        <strain evidence="1 2">CTAW11</strain>
    </source>
</reference>
<dbReference type="Gene3D" id="3.40.50.300">
    <property type="entry name" value="P-loop containing nucleotide triphosphate hydrolases"/>
    <property type="match status" value="1"/>
</dbReference>
<sequence length="411" mass="43911">MLSPANRAMALQVFEDLGYTRGMAPSEEPTPVALFDAYGAVPPYDRIPDGANEERIEEPSATPASLALVTPPAWRGVPLEPMRWLATNRIPAGDVTILSGDGGGGKTTVALQLALAVERSLGDWLGTVAESGPVIFFSGEEPQAEMRRRLHRVARKRGLEPGDLDRLHFHFADPDACLLGIAQRDGTMAPTPLFASLAAAARDIRPALMVVDSVAATFGGNQNDRVHARTFVGLFRTLARQVDCAILLLDHPSLSGITSGTGRGGSMDWQNATRARLHLESVDGEDGSTGRVLEVKKLNYGPAGEKVRLQWEDGSFVIEGTASAPHQAAANTSAEQRYLECLDAITGQGRHVCHAPGRGYAPKTFAAMPQAGGLTWRAFQAAQERLFAAGTIENIPYGPKSKGTKCIARKA</sequence>
<proteinExistence type="predicted"/>
<dbReference type="EMBL" id="VSSR01000006">
    <property type="protein sequence ID" value="TYL87798.1"/>
    <property type="molecule type" value="Genomic_DNA"/>
</dbReference>
<evidence type="ECO:0000313" key="1">
    <source>
        <dbReference type="EMBL" id="TYL87798.1"/>
    </source>
</evidence>
<organism evidence="1 2">
    <name type="scientific">Bradyrhizobium cytisi</name>
    <dbReference type="NCBI Taxonomy" id="515489"/>
    <lineage>
        <taxon>Bacteria</taxon>
        <taxon>Pseudomonadati</taxon>
        <taxon>Pseudomonadota</taxon>
        <taxon>Alphaproteobacteria</taxon>
        <taxon>Hyphomicrobiales</taxon>
        <taxon>Nitrobacteraceae</taxon>
        <taxon>Bradyrhizobium</taxon>
    </lineage>
</organism>
<dbReference type="RefSeq" id="WP_148749319.1">
    <property type="nucleotide sequence ID" value="NZ_VSSR01000006.1"/>
</dbReference>
<dbReference type="InterPro" id="IPR027417">
    <property type="entry name" value="P-loop_NTPase"/>
</dbReference>
<accession>A0A5S4X3Y7</accession>
<gene>
    <name evidence="1" type="ORF">FXB38_03190</name>
</gene>
<dbReference type="Proteomes" id="UP000324853">
    <property type="component" value="Unassembled WGS sequence"/>
</dbReference>